<dbReference type="RefSeq" id="WP_157130173.1">
    <property type="nucleotide sequence ID" value="NZ_CP019706.1"/>
</dbReference>
<dbReference type="KEGG" id="palh:B1H58_13260"/>
<dbReference type="AlphaFoldDB" id="A0A1W6BB26"/>
<protein>
    <recommendedName>
        <fullName evidence="1">CdiI immunity protein domain-containing protein</fullName>
    </recommendedName>
</protein>
<evidence type="ECO:0000313" key="3">
    <source>
        <dbReference type="Proteomes" id="UP000192900"/>
    </source>
</evidence>
<dbReference type="Proteomes" id="UP000192900">
    <property type="component" value="Chromosome"/>
</dbReference>
<evidence type="ECO:0000313" key="2">
    <source>
        <dbReference type="EMBL" id="ARJ44288.1"/>
    </source>
</evidence>
<feature type="domain" description="CdiI immunity protein" evidence="1">
    <location>
        <begin position="3"/>
        <end position="84"/>
    </location>
</feature>
<name>A0A1W6BB26_9GAMM</name>
<accession>A0A1W6BB26</accession>
<reference evidence="2 3" key="1">
    <citation type="submission" date="2017-02" db="EMBL/GenBank/DDBJ databases">
        <title>Complete genome sequence of the drought resistance-promoting endophyte Pantoea alhagi LTYR-11Z.</title>
        <authorList>
            <person name="Zhang L."/>
        </authorList>
    </citation>
    <scope>NUCLEOTIDE SEQUENCE [LARGE SCALE GENOMIC DNA]</scope>
    <source>
        <strain evidence="2 3">LTYR-11Z</strain>
    </source>
</reference>
<keyword evidence="3" id="KW-1185">Reference proteome</keyword>
<proteinExistence type="predicted"/>
<sequence>MSLTQTYFGQDRDLFGETIEEVVQSYCDNGENATRWLKSEITEMLKTEDDSELITRMELLAENQFTPEPWGETWRSFLQRVLRTLPG</sequence>
<dbReference type="EMBL" id="CP019706">
    <property type="protein sequence ID" value="ARJ44288.1"/>
    <property type="molecule type" value="Genomic_DNA"/>
</dbReference>
<dbReference type="InterPro" id="IPR041129">
    <property type="entry name" value="CdiI_2"/>
</dbReference>
<dbReference type="Pfam" id="PF18593">
    <property type="entry name" value="CdiI_2"/>
    <property type="match status" value="1"/>
</dbReference>
<evidence type="ECO:0000259" key="1">
    <source>
        <dbReference type="Pfam" id="PF18593"/>
    </source>
</evidence>
<gene>
    <name evidence="2" type="ORF">B1H58_13260</name>
</gene>
<organism evidence="2 3">
    <name type="scientific">Pantoea alhagi</name>
    <dbReference type="NCBI Taxonomy" id="1891675"/>
    <lineage>
        <taxon>Bacteria</taxon>
        <taxon>Pseudomonadati</taxon>
        <taxon>Pseudomonadota</taxon>
        <taxon>Gammaproteobacteria</taxon>
        <taxon>Enterobacterales</taxon>
        <taxon>Erwiniaceae</taxon>
        <taxon>Pantoea</taxon>
    </lineage>
</organism>
<dbReference type="OrthoDB" id="6548393at2"/>